<comment type="caution">
    <text evidence="2">The sequence shown here is derived from an EMBL/GenBank/DDBJ whole genome shotgun (WGS) entry which is preliminary data.</text>
</comment>
<keyword evidence="1" id="KW-1133">Transmembrane helix</keyword>
<dbReference type="RefSeq" id="WP_114477655.1">
    <property type="nucleotide sequence ID" value="NZ_QPII01000002.1"/>
</dbReference>
<feature type="transmembrane region" description="Helical" evidence="1">
    <location>
        <begin position="28"/>
        <end position="44"/>
    </location>
</feature>
<organism evidence="2 3">
    <name type="scientific">Billgrantia montanilacus</name>
    <dbReference type="NCBI Taxonomy" id="2282305"/>
    <lineage>
        <taxon>Bacteria</taxon>
        <taxon>Pseudomonadati</taxon>
        <taxon>Pseudomonadota</taxon>
        <taxon>Gammaproteobacteria</taxon>
        <taxon>Oceanospirillales</taxon>
        <taxon>Halomonadaceae</taxon>
        <taxon>Billgrantia</taxon>
    </lineage>
</organism>
<keyword evidence="1" id="KW-0472">Membrane</keyword>
<name>A0A368U4J1_9GAMM</name>
<sequence>MIPYLFLLFFVVFVATLGRKYGSVGVRRLSLVFVAAFLIFFAGFRDRTVGTDTGNYVAWLLRVTSIEEALIFPIEIGYSFLVLLSSSLSDSYAVLLTLTACLVVGCYAVTIVRLVKVYEFSLFVFITLGVYTFFFNGARQGIAAALCFLALPWLLNRRAIPYFFFVFAATLFHKTAIIAAPLYFIARSHIGLREIFSVMFGVVTLSVFLSSLTEFAAFFIDERFASYGQSGVGGGHVQLAFLSVQGILLLLFKNQIEENKVWYCRLLNIYFIGLIPAIASVVSSANPSGILRLATYFSHTSILLWPMVFVSFKRVTDRRIFLLGFSSFALLYFVLTTTSFSGLSPYQLNMKPFL</sequence>
<evidence type="ECO:0000256" key="1">
    <source>
        <dbReference type="SAM" id="Phobius"/>
    </source>
</evidence>
<dbReference type="EMBL" id="QPII01000002">
    <property type="protein sequence ID" value="RCV91012.1"/>
    <property type="molecule type" value="Genomic_DNA"/>
</dbReference>
<dbReference type="OrthoDB" id="6154241at2"/>
<reference evidence="2 3" key="1">
    <citation type="submission" date="2018-07" db="EMBL/GenBank/DDBJ databases">
        <title>Halomonas montanilacus sp. nov., isolated from Lake Pengyan on Tibetan Plateau.</title>
        <authorList>
            <person name="Lu H."/>
            <person name="Xing P."/>
            <person name="Wu Q."/>
        </authorList>
    </citation>
    <scope>NUCLEOTIDE SEQUENCE [LARGE SCALE GENOMIC DNA]</scope>
    <source>
        <strain evidence="2 3">PYC7W</strain>
    </source>
</reference>
<dbReference type="Pfam" id="PF14897">
    <property type="entry name" value="EpsG"/>
    <property type="match status" value="1"/>
</dbReference>
<keyword evidence="1" id="KW-0812">Transmembrane</keyword>
<feature type="transmembrane region" description="Helical" evidence="1">
    <location>
        <begin position="92"/>
        <end position="115"/>
    </location>
</feature>
<evidence type="ECO:0000313" key="2">
    <source>
        <dbReference type="EMBL" id="RCV91012.1"/>
    </source>
</evidence>
<feature type="transmembrane region" description="Helical" evidence="1">
    <location>
        <begin position="161"/>
        <end position="186"/>
    </location>
</feature>
<accession>A0A368U4J1</accession>
<keyword evidence="3" id="KW-1185">Reference proteome</keyword>
<dbReference type="AlphaFoldDB" id="A0A368U4J1"/>
<feature type="transmembrane region" description="Helical" evidence="1">
    <location>
        <begin position="198"/>
        <end position="220"/>
    </location>
</feature>
<gene>
    <name evidence="2" type="ORF">DU505_03730</name>
</gene>
<feature type="transmembrane region" description="Helical" evidence="1">
    <location>
        <begin position="320"/>
        <end position="343"/>
    </location>
</feature>
<feature type="transmembrane region" description="Helical" evidence="1">
    <location>
        <begin position="289"/>
        <end position="308"/>
    </location>
</feature>
<dbReference type="InterPro" id="IPR049458">
    <property type="entry name" value="EpsG-like"/>
</dbReference>
<feature type="transmembrane region" description="Helical" evidence="1">
    <location>
        <begin position="264"/>
        <end position="283"/>
    </location>
</feature>
<feature type="transmembrane region" description="Helical" evidence="1">
    <location>
        <begin position="232"/>
        <end position="252"/>
    </location>
</feature>
<feature type="transmembrane region" description="Helical" evidence="1">
    <location>
        <begin position="56"/>
        <end position="80"/>
    </location>
</feature>
<dbReference type="Proteomes" id="UP000252405">
    <property type="component" value="Unassembled WGS sequence"/>
</dbReference>
<feature type="transmembrane region" description="Helical" evidence="1">
    <location>
        <begin position="122"/>
        <end position="155"/>
    </location>
</feature>
<proteinExistence type="predicted"/>
<protein>
    <submittedName>
        <fullName evidence="2">EpsG family protein</fullName>
    </submittedName>
</protein>
<evidence type="ECO:0000313" key="3">
    <source>
        <dbReference type="Proteomes" id="UP000252405"/>
    </source>
</evidence>